<sequence>MKDRSSPTLVLGTPKKHCDDLLVDQAVIHPSKCIAVCSPLAPKPLAPLTNSMSPELLKQHEHMDAYAIVYHLRELFDEQTRLEWFDVSRLLFRS</sequence>
<evidence type="ECO:0000313" key="2">
    <source>
        <dbReference type="Proteomes" id="UP000734854"/>
    </source>
</evidence>
<gene>
    <name evidence="1" type="ORF">ZIOFF_039439</name>
</gene>
<protein>
    <submittedName>
        <fullName evidence="1">Uncharacterized protein</fullName>
    </submittedName>
</protein>
<dbReference type="EMBL" id="JACMSC010000011">
    <property type="protein sequence ID" value="KAG6499649.1"/>
    <property type="molecule type" value="Genomic_DNA"/>
</dbReference>
<comment type="caution">
    <text evidence="1">The sequence shown here is derived from an EMBL/GenBank/DDBJ whole genome shotgun (WGS) entry which is preliminary data.</text>
</comment>
<evidence type="ECO:0000313" key="1">
    <source>
        <dbReference type="EMBL" id="KAG6499649.1"/>
    </source>
</evidence>
<organism evidence="1 2">
    <name type="scientific">Zingiber officinale</name>
    <name type="common">Ginger</name>
    <name type="synonym">Amomum zingiber</name>
    <dbReference type="NCBI Taxonomy" id="94328"/>
    <lineage>
        <taxon>Eukaryota</taxon>
        <taxon>Viridiplantae</taxon>
        <taxon>Streptophyta</taxon>
        <taxon>Embryophyta</taxon>
        <taxon>Tracheophyta</taxon>
        <taxon>Spermatophyta</taxon>
        <taxon>Magnoliopsida</taxon>
        <taxon>Liliopsida</taxon>
        <taxon>Zingiberales</taxon>
        <taxon>Zingiberaceae</taxon>
        <taxon>Zingiber</taxon>
    </lineage>
</organism>
<reference evidence="1 2" key="1">
    <citation type="submission" date="2020-08" db="EMBL/GenBank/DDBJ databases">
        <title>Plant Genome Project.</title>
        <authorList>
            <person name="Zhang R.-G."/>
        </authorList>
    </citation>
    <scope>NUCLEOTIDE SEQUENCE [LARGE SCALE GENOMIC DNA]</scope>
    <source>
        <tissue evidence="1">Rhizome</tissue>
    </source>
</reference>
<dbReference type="Proteomes" id="UP000734854">
    <property type="component" value="Unassembled WGS sequence"/>
</dbReference>
<keyword evidence="2" id="KW-1185">Reference proteome</keyword>
<accession>A0A8J5G739</accession>
<dbReference type="AlphaFoldDB" id="A0A8J5G739"/>
<proteinExistence type="predicted"/>
<name>A0A8J5G739_ZINOF</name>